<gene>
    <name evidence="2" type="ORF">GPECTOR_53g104</name>
</gene>
<organism evidence="2 3">
    <name type="scientific">Gonium pectorale</name>
    <name type="common">Green alga</name>
    <dbReference type="NCBI Taxonomy" id="33097"/>
    <lineage>
        <taxon>Eukaryota</taxon>
        <taxon>Viridiplantae</taxon>
        <taxon>Chlorophyta</taxon>
        <taxon>core chlorophytes</taxon>
        <taxon>Chlorophyceae</taxon>
        <taxon>CS clade</taxon>
        <taxon>Chlamydomonadales</taxon>
        <taxon>Volvocaceae</taxon>
        <taxon>Gonium</taxon>
    </lineage>
</organism>
<feature type="compositionally biased region" description="Basic and acidic residues" evidence="1">
    <location>
        <begin position="64"/>
        <end position="79"/>
    </location>
</feature>
<reference evidence="3" key="1">
    <citation type="journal article" date="2016" name="Nat. Commun.">
        <title>The Gonium pectorale genome demonstrates co-option of cell cycle regulation during the evolution of multicellularity.</title>
        <authorList>
            <person name="Hanschen E.R."/>
            <person name="Marriage T.N."/>
            <person name="Ferris P.J."/>
            <person name="Hamaji T."/>
            <person name="Toyoda A."/>
            <person name="Fujiyama A."/>
            <person name="Neme R."/>
            <person name="Noguchi H."/>
            <person name="Minakuchi Y."/>
            <person name="Suzuki M."/>
            <person name="Kawai-Toyooka H."/>
            <person name="Smith D.R."/>
            <person name="Sparks H."/>
            <person name="Anderson J."/>
            <person name="Bakaric R."/>
            <person name="Luria V."/>
            <person name="Karger A."/>
            <person name="Kirschner M.W."/>
            <person name="Durand P.M."/>
            <person name="Michod R.E."/>
            <person name="Nozaki H."/>
            <person name="Olson B.J."/>
        </authorList>
    </citation>
    <scope>NUCLEOTIDE SEQUENCE [LARGE SCALE GENOMIC DNA]</scope>
    <source>
        <strain evidence="3">NIES-2863</strain>
    </source>
</reference>
<evidence type="ECO:0000256" key="1">
    <source>
        <dbReference type="SAM" id="MobiDB-lite"/>
    </source>
</evidence>
<proteinExistence type="predicted"/>
<dbReference type="EMBL" id="LSYV01000054">
    <property type="protein sequence ID" value="KXZ45518.1"/>
    <property type="molecule type" value="Genomic_DNA"/>
</dbReference>
<dbReference type="Proteomes" id="UP000075714">
    <property type="component" value="Unassembled WGS sequence"/>
</dbReference>
<protein>
    <submittedName>
        <fullName evidence="2">Uncharacterized protein</fullName>
    </submittedName>
</protein>
<dbReference type="OrthoDB" id="563448at2759"/>
<accession>A0A150G6Q9</accession>
<name>A0A150G6Q9_GONPE</name>
<sequence length="872" mass="90449">MIMRPPGEAAFSQQPPPPPPRRDGGMAGAQFDMPPVRDTREGREWEEAGGGGRLPYGPMISARGGRDRGGRFSDDRSLEQDIPMPPPFAPDPSSTYLDGGGRSSPPPPPPLRGAGRSGGGNTAGFIMPPIMDGGGGGGAMASAQAGAGAPMGGAGGPMGHSQQPHQSDAMGHIMPPIMDGGGANQAGRRGQGAVARGGGELEQQQLFLQQQQQQMAMHLGGGGGAGTGPAAGAQQQAGRIVDPVLQMRKRREYARQRLQLQAVMACPQVVGQEAYAELEKAYKRLATEAAALPQEQRPSVAADPRAPVMGTPRVSAASAASARLRSFALSELLLDDSYWSSAQMASALAAAAAMAGGPAGGHGSALGLGSERHLASHRRNLQACRQLQAEASGLLEQWARAVLLLAANVNGVPLRIDWAGVFLMTLGVPSSPAGDLRGRPCLSYLVSCHMVQLCAALDGGPTYGLPDAGEGPGAAPKLVTESAEMDSYLAQCGLEMWEYTIRGAREGPGAINAAAAPAIDGACLAGGAVCAVDLAPPGALSRLGRLWELRLAAAERAQLVEDGQSWTGGCGRRWNTWDFEPVILHLELPRSADTGLAQLPVAPSLDVAAALGAGYVARIERMMRRCRPEVMTSLRLPTDCDPVAWDQVLAFGPARETLSLLATAAKKVRKDTAKPSARYKASMRYAVTISLLGWLPLLAAARATLPWASSLLSGPEWGLVELLGCTLGQALLLGMDSGNAIHGLLPTLAEALRALVHLAPEQLVSALPGAVAFPVGFNPLPQRFMVILRPDLPADLAEWVAAAALLLPPADLAPLLPCCANPRCTNLGGPSGREMQLLVHSGADGVAVAGGGEQCYCSRGCAEEHRWAGPGL</sequence>
<feature type="region of interest" description="Disordered" evidence="1">
    <location>
        <begin position="1"/>
        <end position="171"/>
    </location>
</feature>
<comment type="caution">
    <text evidence="2">The sequence shown here is derived from an EMBL/GenBank/DDBJ whole genome shotgun (WGS) entry which is preliminary data.</text>
</comment>
<feature type="compositionally biased region" description="Gly residues" evidence="1">
    <location>
        <begin position="149"/>
        <end position="158"/>
    </location>
</feature>
<dbReference type="AlphaFoldDB" id="A0A150G6Q9"/>
<feature type="compositionally biased region" description="Basic and acidic residues" evidence="1">
    <location>
        <begin position="35"/>
        <end position="46"/>
    </location>
</feature>
<keyword evidence="3" id="KW-1185">Reference proteome</keyword>
<evidence type="ECO:0000313" key="2">
    <source>
        <dbReference type="EMBL" id="KXZ45518.1"/>
    </source>
</evidence>
<evidence type="ECO:0000313" key="3">
    <source>
        <dbReference type="Proteomes" id="UP000075714"/>
    </source>
</evidence>